<proteinExistence type="predicted"/>
<dbReference type="InterPro" id="IPR051461">
    <property type="entry name" value="UPF0750_membrane"/>
</dbReference>
<evidence type="ECO:0000256" key="4">
    <source>
        <dbReference type="ARBA" id="ARBA00022989"/>
    </source>
</evidence>
<feature type="transmembrane region" description="Helical" evidence="6">
    <location>
        <begin position="54"/>
        <end position="82"/>
    </location>
</feature>
<evidence type="ECO:0000256" key="3">
    <source>
        <dbReference type="ARBA" id="ARBA00022692"/>
    </source>
</evidence>
<dbReference type="PANTHER" id="PTHR33545">
    <property type="entry name" value="UPF0750 MEMBRANE PROTEIN YITT-RELATED"/>
    <property type="match status" value="1"/>
</dbReference>
<organism evidence="8 9">
    <name type="scientific">Arcicella gelida</name>
    <dbReference type="NCBI Taxonomy" id="2984195"/>
    <lineage>
        <taxon>Bacteria</taxon>
        <taxon>Pseudomonadati</taxon>
        <taxon>Bacteroidota</taxon>
        <taxon>Cytophagia</taxon>
        <taxon>Cytophagales</taxon>
        <taxon>Flectobacillaceae</taxon>
        <taxon>Arcicella</taxon>
    </lineage>
</organism>
<dbReference type="Pfam" id="PF10035">
    <property type="entry name" value="DUF2179"/>
    <property type="match status" value="1"/>
</dbReference>
<protein>
    <submittedName>
        <fullName evidence="8">YitT family protein</fullName>
    </submittedName>
</protein>
<feature type="transmembrane region" description="Helical" evidence="6">
    <location>
        <begin position="23"/>
        <end position="42"/>
    </location>
</feature>
<feature type="transmembrane region" description="Helical" evidence="6">
    <location>
        <begin position="156"/>
        <end position="178"/>
    </location>
</feature>
<dbReference type="Gene3D" id="3.30.70.120">
    <property type="match status" value="1"/>
</dbReference>
<dbReference type="PIRSF" id="PIRSF006483">
    <property type="entry name" value="Membrane_protein_YitT"/>
    <property type="match status" value="1"/>
</dbReference>
<feature type="transmembrane region" description="Helical" evidence="6">
    <location>
        <begin position="117"/>
        <end position="135"/>
    </location>
</feature>
<keyword evidence="9" id="KW-1185">Reference proteome</keyword>
<dbReference type="CDD" id="cd16380">
    <property type="entry name" value="YitT_C"/>
    <property type="match status" value="1"/>
</dbReference>
<evidence type="ECO:0000256" key="6">
    <source>
        <dbReference type="SAM" id="Phobius"/>
    </source>
</evidence>
<gene>
    <name evidence="8" type="ORF">VB776_03575</name>
</gene>
<dbReference type="InterPro" id="IPR019264">
    <property type="entry name" value="DUF2179"/>
</dbReference>
<keyword evidence="2" id="KW-1003">Cell membrane</keyword>
<keyword evidence="4 6" id="KW-1133">Transmembrane helix</keyword>
<dbReference type="EMBL" id="JAYGIL010000003">
    <property type="protein sequence ID" value="MEA5401981.1"/>
    <property type="molecule type" value="Genomic_DNA"/>
</dbReference>
<comment type="caution">
    <text evidence="8">The sequence shown here is derived from an EMBL/GenBank/DDBJ whole genome shotgun (WGS) entry which is preliminary data.</text>
</comment>
<dbReference type="InterPro" id="IPR015867">
    <property type="entry name" value="N-reg_PII/ATP_PRibTrfase_C"/>
</dbReference>
<keyword evidence="5 6" id="KW-0472">Membrane</keyword>
<comment type="subcellular location">
    <subcellularLocation>
        <location evidence="1">Cell membrane</location>
        <topology evidence="1">Multi-pass membrane protein</topology>
    </subcellularLocation>
</comment>
<evidence type="ECO:0000313" key="8">
    <source>
        <dbReference type="EMBL" id="MEA5401981.1"/>
    </source>
</evidence>
<dbReference type="RefSeq" id="WP_323326099.1">
    <property type="nucleotide sequence ID" value="NZ_JAYGIL010000003.1"/>
</dbReference>
<evidence type="ECO:0000256" key="2">
    <source>
        <dbReference type="ARBA" id="ARBA00022475"/>
    </source>
</evidence>
<sequence length="298" mass="32229">MTQSILQKPSQQNNLVLQYGKDALLVIVGVLSASFGLKGFLLPNDFLDGGVTGISLLINILTDINLPVLIIIVNLPFIWLAYTQVSKVFAVKTLIAIGLLALSLTFISFPIVTTDKLLIAVFGGFFLGAGIGLSIRGGCVLDGTEVLALFISRKTVLSVGDVIIVINVIIFSAAAILINIETAMYAMLTYLGASKTIDFLIHGLEEFTGVTIITEHSEAVRKVIIEKLGRGVTIFNGKRGFGKRGQLNEDLEIIYTVVTRLEIQKLTDEVANIDKSAFIIQQSINDVKGGMIKKLPLH</sequence>
<dbReference type="Proteomes" id="UP001303899">
    <property type="component" value="Unassembled WGS sequence"/>
</dbReference>
<reference evidence="8 9" key="1">
    <citation type="submission" date="2023-12" db="EMBL/GenBank/DDBJ databases">
        <title>Novel species of the genus Arcicella isolated from rivers.</title>
        <authorList>
            <person name="Lu H."/>
        </authorList>
    </citation>
    <scope>NUCLEOTIDE SEQUENCE [LARGE SCALE GENOMIC DNA]</scope>
    <source>
        <strain evidence="8 9">DC2W</strain>
    </source>
</reference>
<feature type="domain" description="DUF2179" evidence="7">
    <location>
        <begin position="230"/>
        <end position="289"/>
    </location>
</feature>
<name>A0ABU5S0R7_9BACT</name>
<evidence type="ECO:0000256" key="1">
    <source>
        <dbReference type="ARBA" id="ARBA00004651"/>
    </source>
</evidence>
<evidence type="ECO:0000313" key="9">
    <source>
        <dbReference type="Proteomes" id="UP001303899"/>
    </source>
</evidence>
<dbReference type="PANTHER" id="PTHR33545:SF3">
    <property type="entry name" value="UPF0750 MEMBRANE PROTEIN YQFU"/>
    <property type="match status" value="1"/>
</dbReference>
<dbReference type="InterPro" id="IPR003740">
    <property type="entry name" value="YitT"/>
</dbReference>
<keyword evidence="3 6" id="KW-0812">Transmembrane</keyword>
<evidence type="ECO:0000256" key="5">
    <source>
        <dbReference type="ARBA" id="ARBA00023136"/>
    </source>
</evidence>
<accession>A0ABU5S0R7</accession>
<dbReference type="Pfam" id="PF02588">
    <property type="entry name" value="YitT_membrane"/>
    <property type="match status" value="1"/>
</dbReference>
<feature type="transmembrane region" description="Helical" evidence="6">
    <location>
        <begin position="89"/>
        <end position="111"/>
    </location>
</feature>
<evidence type="ECO:0000259" key="7">
    <source>
        <dbReference type="Pfam" id="PF10035"/>
    </source>
</evidence>